<feature type="compositionally biased region" description="Polar residues" evidence="1">
    <location>
        <begin position="183"/>
        <end position="192"/>
    </location>
</feature>
<feature type="region of interest" description="Disordered" evidence="1">
    <location>
        <begin position="66"/>
        <end position="106"/>
    </location>
</feature>
<accession>A0AAD8E5F4</accession>
<keyword evidence="3" id="KW-1185">Reference proteome</keyword>
<protein>
    <submittedName>
        <fullName evidence="2">Uncharacterized protein</fullName>
    </submittedName>
</protein>
<feature type="compositionally biased region" description="Pro residues" evidence="1">
    <location>
        <begin position="146"/>
        <end position="174"/>
    </location>
</feature>
<feature type="region of interest" description="Disordered" evidence="1">
    <location>
        <begin position="145"/>
        <end position="192"/>
    </location>
</feature>
<evidence type="ECO:0000313" key="3">
    <source>
        <dbReference type="Proteomes" id="UP001233999"/>
    </source>
</evidence>
<comment type="caution">
    <text evidence="2">The sequence shown here is derived from an EMBL/GenBank/DDBJ whole genome shotgun (WGS) entry which is preliminary data.</text>
</comment>
<reference evidence="2" key="2">
    <citation type="submission" date="2023-05" db="EMBL/GenBank/DDBJ databases">
        <authorList>
            <person name="Fouks B."/>
        </authorList>
    </citation>
    <scope>NUCLEOTIDE SEQUENCE</scope>
    <source>
        <strain evidence="2">Stay&amp;Tobe</strain>
        <tissue evidence="2">Testes</tissue>
    </source>
</reference>
<dbReference type="Proteomes" id="UP001233999">
    <property type="component" value="Unassembled WGS sequence"/>
</dbReference>
<feature type="compositionally biased region" description="Low complexity" evidence="1">
    <location>
        <begin position="76"/>
        <end position="90"/>
    </location>
</feature>
<evidence type="ECO:0000313" key="2">
    <source>
        <dbReference type="EMBL" id="KAJ9577978.1"/>
    </source>
</evidence>
<dbReference type="EMBL" id="JASPKZ010009138">
    <property type="protein sequence ID" value="KAJ9577978.1"/>
    <property type="molecule type" value="Genomic_DNA"/>
</dbReference>
<reference evidence="2" key="1">
    <citation type="journal article" date="2023" name="IScience">
        <title>Live-bearing cockroach genome reveals convergent evolutionary mechanisms linked to viviparity in insects and beyond.</title>
        <authorList>
            <person name="Fouks B."/>
            <person name="Harrison M.C."/>
            <person name="Mikhailova A.A."/>
            <person name="Marchal E."/>
            <person name="English S."/>
            <person name="Carruthers M."/>
            <person name="Jennings E.C."/>
            <person name="Chiamaka E.L."/>
            <person name="Frigard R.A."/>
            <person name="Pippel M."/>
            <person name="Attardo G.M."/>
            <person name="Benoit J.B."/>
            <person name="Bornberg-Bauer E."/>
            <person name="Tobe S.S."/>
        </authorList>
    </citation>
    <scope>NUCLEOTIDE SEQUENCE</scope>
    <source>
        <strain evidence="2">Stay&amp;Tobe</strain>
    </source>
</reference>
<feature type="compositionally biased region" description="Polar residues" evidence="1">
    <location>
        <begin position="94"/>
        <end position="105"/>
    </location>
</feature>
<sequence>EMERRLSGTPRPRPLDHGDPRTPMAWQYRNINYQQQNNAYGERFGLSQDYYVKDMVMQNMARNQQQYLTQSHRPRSPSTESSGDSPSTGEPDTDSQLKYNATESFQPDVIAGTLRSGQSMLSTWDGEPCPVHHMAVPVPLLIQSQMPPPHSLLALPPPPPPPAPPIPPPPPHPSPSHIAATNVKASSFGSPG</sequence>
<feature type="region of interest" description="Disordered" evidence="1">
    <location>
        <begin position="1"/>
        <end position="23"/>
    </location>
</feature>
<gene>
    <name evidence="2" type="ORF">L9F63_025158</name>
</gene>
<feature type="non-terminal residue" evidence="2">
    <location>
        <position position="1"/>
    </location>
</feature>
<evidence type="ECO:0000256" key="1">
    <source>
        <dbReference type="SAM" id="MobiDB-lite"/>
    </source>
</evidence>
<dbReference type="AlphaFoldDB" id="A0AAD8E5F4"/>
<proteinExistence type="predicted"/>
<name>A0AAD8E5F4_DIPPU</name>
<organism evidence="2 3">
    <name type="scientific">Diploptera punctata</name>
    <name type="common">Pacific beetle cockroach</name>
    <dbReference type="NCBI Taxonomy" id="6984"/>
    <lineage>
        <taxon>Eukaryota</taxon>
        <taxon>Metazoa</taxon>
        <taxon>Ecdysozoa</taxon>
        <taxon>Arthropoda</taxon>
        <taxon>Hexapoda</taxon>
        <taxon>Insecta</taxon>
        <taxon>Pterygota</taxon>
        <taxon>Neoptera</taxon>
        <taxon>Polyneoptera</taxon>
        <taxon>Dictyoptera</taxon>
        <taxon>Blattodea</taxon>
        <taxon>Blaberoidea</taxon>
        <taxon>Blaberidae</taxon>
        <taxon>Diplopterinae</taxon>
        <taxon>Diploptera</taxon>
    </lineage>
</organism>